<protein>
    <recommendedName>
        <fullName evidence="10">Protein kinase domain-containing protein</fullName>
    </recommendedName>
</protein>
<dbReference type="Gene3D" id="3.30.200.20">
    <property type="entry name" value="Phosphorylase Kinase, domain 1"/>
    <property type="match status" value="1"/>
</dbReference>
<dbReference type="AlphaFoldDB" id="A0A835RC36"/>
<comment type="subcellular location">
    <subcellularLocation>
        <location evidence="1">Membrane</location>
    </subcellularLocation>
</comment>
<dbReference type="FunFam" id="3.80.10.10:FF:000041">
    <property type="entry name" value="LRR receptor-like serine/threonine-protein kinase ERECTA"/>
    <property type="match status" value="1"/>
</dbReference>
<dbReference type="GO" id="GO:0016020">
    <property type="term" value="C:membrane"/>
    <property type="evidence" value="ECO:0007669"/>
    <property type="project" value="UniProtKB-SubCell"/>
</dbReference>
<accession>A0A835RC36</accession>
<evidence type="ECO:0000256" key="8">
    <source>
        <dbReference type="ARBA" id="ARBA00023180"/>
    </source>
</evidence>
<dbReference type="GO" id="GO:0005524">
    <property type="term" value="F:ATP binding"/>
    <property type="evidence" value="ECO:0007669"/>
    <property type="project" value="InterPro"/>
</dbReference>
<keyword evidence="5" id="KW-0677">Repeat</keyword>
<dbReference type="FunFam" id="3.80.10.10:FF:000380">
    <property type="entry name" value="Putative inactive leucine-rich repeat receptor-like protein kinase"/>
    <property type="match status" value="1"/>
</dbReference>
<dbReference type="SUPFAM" id="SSF56112">
    <property type="entry name" value="Protein kinase-like (PK-like)"/>
    <property type="match status" value="1"/>
</dbReference>
<dbReference type="PANTHER" id="PTHR48006:SF80">
    <property type="entry name" value="PROTEIN KINASE DOMAIN-CONTAINING PROTEIN"/>
    <property type="match status" value="1"/>
</dbReference>
<evidence type="ECO:0000256" key="5">
    <source>
        <dbReference type="ARBA" id="ARBA00022737"/>
    </source>
</evidence>
<keyword evidence="6 9" id="KW-1133">Transmembrane helix</keyword>
<name>A0A835RC36_VANPL</name>
<dbReference type="InterPro" id="IPR011009">
    <property type="entry name" value="Kinase-like_dom_sf"/>
</dbReference>
<feature type="domain" description="Protein kinase" evidence="10">
    <location>
        <begin position="319"/>
        <end position="584"/>
    </location>
</feature>
<dbReference type="FunFam" id="1.10.510.10:FF:000657">
    <property type="entry name" value="Putative inactive leucine-rich repeat receptor-like protein kinase"/>
    <property type="match status" value="1"/>
</dbReference>
<dbReference type="InterPro" id="IPR051824">
    <property type="entry name" value="LRR_Rcpt-Like_S/T_Kinase"/>
</dbReference>
<evidence type="ECO:0000313" key="12">
    <source>
        <dbReference type="Proteomes" id="UP000639772"/>
    </source>
</evidence>
<dbReference type="InterPro" id="IPR001611">
    <property type="entry name" value="Leu-rich_rpt"/>
</dbReference>
<reference evidence="11 12" key="1">
    <citation type="journal article" date="2020" name="Nat. Food">
        <title>A phased Vanilla planifolia genome enables genetic improvement of flavour and production.</title>
        <authorList>
            <person name="Hasing T."/>
            <person name="Tang H."/>
            <person name="Brym M."/>
            <person name="Khazi F."/>
            <person name="Huang T."/>
            <person name="Chambers A.H."/>
        </authorList>
    </citation>
    <scope>NUCLEOTIDE SEQUENCE [LARGE SCALE GENOMIC DNA]</scope>
    <source>
        <tissue evidence="11">Leaf</tissue>
    </source>
</reference>
<proteinExistence type="predicted"/>
<gene>
    <name evidence="11" type="ORF">HPP92_009743</name>
</gene>
<keyword evidence="3 9" id="KW-0812">Transmembrane</keyword>
<keyword evidence="7 9" id="KW-0472">Membrane</keyword>
<evidence type="ECO:0000313" key="11">
    <source>
        <dbReference type="EMBL" id="KAG0487648.1"/>
    </source>
</evidence>
<sequence length="603" mass="66458">MKMLQTLILDGNFFNGTVPDWFDSFSNLTNLSIQHNRLEGPLPLSIGRMHSLTRLSLSGNGISGRIPDLSGLSSLEVLDMEDNELDSELPLMPEMLVTVLLGKNRLSGDIPKQIGELSRLQHLDLSFNLLEGTLLTSLFSLPNLTYLNMASNKLTGFLPVSLTCGNQLGFVDISANMLMGGLPSCLSSKLNKMVVKLGGNCLTIDLQNQHEASYCQAHSKGKLSKTKKLGLLVGSIGGVACITLLLMLVFLVICRRNHRPPTAKECLSKPVVNNSATGLSSQHLANTRYPSKAMKLVTQVLPSYRAFSLEDLKEATKNFESSSYIGEGTAGKLYKGKLENGTYVAIRCIIFSKRYSIRNLKLRLDLLSKLRHPHLVCLLGHCIDETDDSNVDRVFLVYEYVPNGNFHAHLSECSMDGVLKWSDRLAALIGIAKAVHFLHTGVIPGFFSNHLQTHNILFDEHFLAKLSDYGLFIITEEIQKNEARYDNHKTLQSKSKAPEEDTEDDVYSFGLILLETLVGPSRVGKGQALFLNELEQKRLLDPIVIGTSSHESLSTVVSLTNKCLSMEVSLRPSIEDILWNLQYATQVQATLDCDGGSGFGSQA</sequence>
<organism evidence="11 12">
    <name type="scientific">Vanilla planifolia</name>
    <name type="common">Vanilla</name>
    <dbReference type="NCBI Taxonomy" id="51239"/>
    <lineage>
        <taxon>Eukaryota</taxon>
        <taxon>Viridiplantae</taxon>
        <taxon>Streptophyta</taxon>
        <taxon>Embryophyta</taxon>
        <taxon>Tracheophyta</taxon>
        <taxon>Spermatophyta</taxon>
        <taxon>Magnoliopsida</taxon>
        <taxon>Liliopsida</taxon>
        <taxon>Asparagales</taxon>
        <taxon>Orchidaceae</taxon>
        <taxon>Vanilloideae</taxon>
        <taxon>Vanilleae</taxon>
        <taxon>Vanilla</taxon>
    </lineage>
</organism>
<evidence type="ECO:0000256" key="2">
    <source>
        <dbReference type="ARBA" id="ARBA00022614"/>
    </source>
</evidence>
<keyword evidence="2" id="KW-0433">Leucine-rich repeat</keyword>
<evidence type="ECO:0000256" key="6">
    <source>
        <dbReference type="ARBA" id="ARBA00022989"/>
    </source>
</evidence>
<dbReference type="PROSITE" id="PS50011">
    <property type="entry name" value="PROTEIN_KINASE_DOM"/>
    <property type="match status" value="1"/>
</dbReference>
<dbReference type="Gene3D" id="3.80.10.10">
    <property type="entry name" value="Ribonuclease Inhibitor"/>
    <property type="match status" value="2"/>
</dbReference>
<evidence type="ECO:0000256" key="4">
    <source>
        <dbReference type="ARBA" id="ARBA00022729"/>
    </source>
</evidence>
<dbReference type="SUPFAM" id="SSF52058">
    <property type="entry name" value="L domain-like"/>
    <property type="match status" value="1"/>
</dbReference>
<dbReference type="PANTHER" id="PTHR48006">
    <property type="entry name" value="LEUCINE-RICH REPEAT-CONTAINING PROTEIN DDB_G0281931-RELATED"/>
    <property type="match status" value="1"/>
</dbReference>
<dbReference type="Proteomes" id="UP000639772">
    <property type="component" value="Unassembled WGS sequence"/>
</dbReference>
<evidence type="ECO:0000256" key="1">
    <source>
        <dbReference type="ARBA" id="ARBA00004370"/>
    </source>
</evidence>
<evidence type="ECO:0000256" key="7">
    <source>
        <dbReference type="ARBA" id="ARBA00023136"/>
    </source>
</evidence>
<keyword evidence="4" id="KW-0732">Signal</keyword>
<dbReference type="PROSITE" id="PS51450">
    <property type="entry name" value="LRR"/>
    <property type="match status" value="1"/>
</dbReference>
<dbReference type="OrthoDB" id="676979at2759"/>
<feature type="transmembrane region" description="Helical" evidence="9">
    <location>
        <begin position="229"/>
        <end position="253"/>
    </location>
</feature>
<dbReference type="InterPro" id="IPR001245">
    <property type="entry name" value="Ser-Thr/Tyr_kinase_cat_dom"/>
</dbReference>
<dbReference type="Pfam" id="PF07714">
    <property type="entry name" value="PK_Tyr_Ser-Thr"/>
    <property type="match status" value="1"/>
</dbReference>
<dbReference type="EMBL" id="JADCNM010000004">
    <property type="protein sequence ID" value="KAG0487648.1"/>
    <property type="molecule type" value="Genomic_DNA"/>
</dbReference>
<dbReference type="InterPro" id="IPR000719">
    <property type="entry name" value="Prot_kinase_dom"/>
</dbReference>
<dbReference type="Gene3D" id="1.10.510.10">
    <property type="entry name" value="Transferase(Phosphotransferase) domain 1"/>
    <property type="match status" value="1"/>
</dbReference>
<evidence type="ECO:0000256" key="3">
    <source>
        <dbReference type="ARBA" id="ARBA00022692"/>
    </source>
</evidence>
<evidence type="ECO:0000259" key="10">
    <source>
        <dbReference type="PROSITE" id="PS50011"/>
    </source>
</evidence>
<dbReference type="FunFam" id="3.30.200.20:FF:000479">
    <property type="entry name" value="Putative inactive leucine-rich repeat receptor-like protein kinase"/>
    <property type="match status" value="1"/>
</dbReference>
<comment type="caution">
    <text evidence="11">The sequence shown here is derived from an EMBL/GenBank/DDBJ whole genome shotgun (WGS) entry which is preliminary data.</text>
</comment>
<dbReference type="Pfam" id="PF13855">
    <property type="entry name" value="LRR_8"/>
    <property type="match status" value="2"/>
</dbReference>
<dbReference type="GO" id="GO:0004672">
    <property type="term" value="F:protein kinase activity"/>
    <property type="evidence" value="ECO:0007669"/>
    <property type="project" value="InterPro"/>
</dbReference>
<evidence type="ECO:0000256" key="9">
    <source>
        <dbReference type="SAM" id="Phobius"/>
    </source>
</evidence>
<keyword evidence="8" id="KW-0325">Glycoprotein</keyword>
<dbReference type="InterPro" id="IPR032675">
    <property type="entry name" value="LRR_dom_sf"/>
</dbReference>